<dbReference type="EMBL" id="MU006787">
    <property type="protein sequence ID" value="KAF2639324.1"/>
    <property type="molecule type" value="Genomic_DNA"/>
</dbReference>
<proteinExistence type="predicted"/>
<gene>
    <name evidence="1" type="ORF">P280DRAFT_470689</name>
</gene>
<dbReference type="AlphaFoldDB" id="A0A6A6RZD6"/>
<sequence length="174" mass="20075">MDRTFTWWMTRESAQAPMDCWEDNCLQCGNVRFPASEQQIPESYMVLIFSPIRVVMAELTRGTLQVMRLDLVRILHGTTSPITRIFVYSCLHRKGFSGEANCGCFKSPCTQCSEGGSRRFVALTGYLVKGCVQGCNWLTDVSEPSLHYEVAFRKLIADERYFRVFREFDWLART</sequence>
<evidence type="ECO:0000313" key="2">
    <source>
        <dbReference type="Proteomes" id="UP000799753"/>
    </source>
</evidence>
<keyword evidence="2" id="KW-1185">Reference proteome</keyword>
<evidence type="ECO:0000313" key="1">
    <source>
        <dbReference type="EMBL" id="KAF2639324.1"/>
    </source>
</evidence>
<name>A0A6A6RZD6_9PLEO</name>
<dbReference type="OrthoDB" id="10435760at2759"/>
<accession>A0A6A6RZD6</accession>
<protein>
    <submittedName>
        <fullName evidence="1">Uncharacterized protein</fullName>
    </submittedName>
</protein>
<dbReference type="Proteomes" id="UP000799753">
    <property type="component" value="Unassembled WGS sequence"/>
</dbReference>
<organism evidence="1 2">
    <name type="scientific">Massarina eburnea CBS 473.64</name>
    <dbReference type="NCBI Taxonomy" id="1395130"/>
    <lineage>
        <taxon>Eukaryota</taxon>
        <taxon>Fungi</taxon>
        <taxon>Dikarya</taxon>
        <taxon>Ascomycota</taxon>
        <taxon>Pezizomycotina</taxon>
        <taxon>Dothideomycetes</taxon>
        <taxon>Pleosporomycetidae</taxon>
        <taxon>Pleosporales</taxon>
        <taxon>Massarineae</taxon>
        <taxon>Massarinaceae</taxon>
        <taxon>Massarina</taxon>
    </lineage>
</organism>
<reference evidence="1" key="1">
    <citation type="journal article" date="2020" name="Stud. Mycol.">
        <title>101 Dothideomycetes genomes: a test case for predicting lifestyles and emergence of pathogens.</title>
        <authorList>
            <person name="Haridas S."/>
            <person name="Albert R."/>
            <person name="Binder M."/>
            <person name="Bloem J."/>
            <person name="Labutti K."/>
            <person name="Salamov A."/>
            <person name="Andreopoulos B."/>
            <person name="Baker S."/>
            <person name="Barry K."/>
            <person name="Bills G."/>
            <person name="Bluhm B."/>
            <person name="Cannon C."/>
            <person name="Castanera R."/>
            <person name="Culley D."/>
            <person name="Daum C."/>
            <person name="Ezra D."/>
            <person name="Gonzalez J."/>
            <person name="Henrissat B."/>
            <person name="Kuo A."/>
            <person name="Liang C."/>
            <person name="Lipzen A."/>
            <person name="Lutzoni F."/>
            <person name="Magnuson J."/>
            <person name="Mondo S."/>
            <person name="Nolan M."/>
            <person name="Ohm R."/>
            <person name="Pangilinan J."/>
            <person name="Park H.-J."/>
            <person name="Ramirez L."/>
            <person name="Alfaro M."/>
            <person name="Sun H."/>
            <person name="Tritt A."/>
            <person name="Yoshinaga Y."/>
            <person name="Zwiers L.-H."/>
            <person name="Turgeon B."/>
            <person name="Goodwin S."/>
            <person name="Spatafora J."/>
            <person name="Crous P."/>
            <person name="Grigoriev I."/>
        </authorList>
    </citation>
    <scope>NUCLEOTIDE SEQUENCE</scope>
    <source>
        <strain evidence="1">CBS 473.64</strain>
    </source>
</reference>